<protein>
    <submittedName>
        <fullName evidence="1">Uncharacterized protein</fullName>
    </submittedName>
</protein>
<name>A0ABX3XBE0_9BRAD</name>
<dbReference type="Proteomes" id="UP000193884">
    <property type="component" value="Unassembled WGS sequence"/>
</dbReference>
<sequence length="117" mass="12901">MKVKIYLFMFAKAMSFRTWLRISMKGRFAVIGRYEMPLATTPSSIVDADRHGTQSEFHVLADGISDGIRKRTITSLPEGSASILSGMMLGPTIHYILGLRAEASCKVPPNQPGEDRA</sequence>
<gene>
    <name evidence="1" type="ORF">BST63_01095</name>
</gene>
<evidence type="ECO:0000313" key="1">
    <source>
        <dbReference type="EMBL" id="OSJ35983.1"/>
    </source>
</evidence>
<dbReference type="EMBL" id="NAFK01000097">
    <property type="protein sequence ID" value="OSJ35983.1"/>
    <property type="molecule type" value="Genomic_DNA"/>
</dbReference>
<reference evidence="1 2" key="1">
    <citation type="submission" date="2017-03" db="EMBL/GenBank/DDBJ databases">
        <title>Whole genome sequences of fourteen strains of Bradyrhizobium canariense and one strain of Bradyrhizobium japonicum isolated from Lupinus (Papilionoideae: Genisteae) species in Algeria.</title>
        <authorList>
            <person name="Crovadore J."/>
            <person name="Chekireb D."/>
            <person name="Brachmann A."/>
            <person name="Chablais R."/>
            <person name="Cochard B."/>
            <person name="Lefort F."/>
        </authorList>
    </citation>
    <scope>NUCLEOTIDE SEQUENCE [LARGE SCALE GENOMIC DNA]</scope>
    <source>
        <strain evidence="1 2">UBMAN05</strain>
    </source>
</reference>
<accession>A0ABX3XBE0</accession>
<dbReference type="RefSeq" id="WP_143273757.1">
    <property type="nucleotide sequence ID" value="NZ_NAFJ01000074.1"/>
</dbReference>
<organism evidence="1 2">
    <name type="scientific">Bradyrhizobium canariense</name>
    <dbReference type="NCBI Taxonomy" id="255045"/>
    <lineage>
        <taxon>Bacteria</taxon>
        <taxon>Pseudomonadati</taxon>
        <taxon>Pseudomonadota</taxon>
        <taxon>Alphaproteobacteria</taxon>
        <taxon>Hyphomicrobiales</taxon>
        <taxon>Nitrobacteraceae</taxon>
        <taxon>Bradyrhizobium</taxon>
    </lineage>
</organism>
<keyword evidence="2" id="KW-1185">Reference proteome</keyword>
<proteinExistence type="predicted"/>
<comment type="caution">
    <text evidence="1">The sequence shown here is derived from an EMBL/GenBank/DDBJ whole genome shotgun (WGS) entry which is preliminary data.</text>
</comment>
<evidence type="ECO:0000313" key="2">
    <source>
        <dbReference type="Proteomes" id="UP000193884"/>
    </source>
</evidence>